<feature type="transmembrane region" description="Helical" evidence="7">
    <location>
        <begin position="70"/>
        <end position="90"/>
    </location>
</feature>
<dbReference type="Gene3D" id="1.20.1250.20">
    <property type="entry name" value="MFS general substrate transporter like domains"/>
    <property type="match status" value="1"/>
</dbReference>
<sequence length="155" mass="17133">MSEATIFIQEQFHLTDIKLELLAGLLSIYSFIGAVFAGQTSDLVGRCYVIVVARCFFFAGAILMGFSTNYAFLMVVRLVAGIDVSFAMMISPVYTIEVTPSSMHGFLTSFIQVFINIGILLRYMSNYVFARLPAHLDLELGQALQFLLLGHVSNA</sequence>
<keyword evidence="3" id="KW-0813">Transport</keyword>
<dbReference type="InterPro" id="IPR036259">
    <property type="entry name" value="MFS_trans_sf"/>
</dbReference>
<evidence type="ECO:0000259" key="8">
    <source>
        <dbReference type="PROSITE" id="PS50850"/>
    </source>
</evidence>
<organism evidence="9 10">
    <name type="scientific">Erythroxylum novogranatense</name>
    <dbReference type="NCBI Taxonomy" id="1862640"/>
    <lineage>
        <taxon>Eukaryota</taxon>
        <taxon>Viridiplantae</taxon>
        <taxon>Streptophyta</taxon>
        <taxon>Embryophyta</taxon>
        <taxon>Tracheophyta</taxon>
        <taxon>Spermatophyta</taxon>
        <taxon>Magnoliopsida</taxon>
        <taxon>eudicotyledons</taxon>
        <taxon>Gunneridae</taxon>
        <taxon>Pentapetalae</taxon>
        <taxon>rosids</taxon>
        <taxon>fabids</taxon>
        <taxon>Malpighiales</taxon>
        <taxon>Erythroxylaceae</taxon>
        <taxon>Erythroxylum</taxon>
    </lineage>
</organism>
<protein>
    <recommendedName>
        <fullName evidence="8">Major facilitator superfamily (MFS) profile domain-containing protein</fullName>
    </recommendedName>
</protein>
<comment type="subcellular location">
    <subcellularLocation>
        <location evidence="1">Membrane</location>
        <topology evidence="1">Multi-pass membrane protein</topology>
    </subcellularLocation>
</comment>
<evidence type="ECO:0000256" key="2">
    <source>
        <dbReference type="ARBA" id="ARBA00010992"/>
    </source>
</evidence>
<evidence type="ECO:0000313" key="10">
    <source>
        <dbReference type="Proteomes" id="UP001159364"/>
    </source>
</evidence>
<dbReference type="SUPFAM" id="SSF103473">
    <property type="entry name" value="MFS general substrate transporter"/>
    <property type="match status" value="1"/>
</dbReference>
<feature type="domain" description="Major facilitator superfamily (MFS) profile" evidence="8">
    <location>
        <begin position="1"/>
        <end position="155"/>
    </location>
</feature>
<dbReference type="PANTHER" id="PTHR23500">
    <property type="entry name" value="SOLUTE CARRIER FAMILY 2, FACILITATED GLUCOSE TRANSPORTER"/>
    <property type="match status" value="1"/>
</dbReference>
<evidence type="ECO:0000256" key="1">
    <source>
        <dbReference type="ARBA" id="ARBA00004141"/>
    </source>
</evidence>
<evidence type="ECO:0000256" key="3">
    <source>
        <dbReference type="ARBA" id="ARBA00022448"/>
    </source>
</evidence>
<dbReference type="InterPro" id="IPR045262">
    <property type="entry name" value="STP/PLT_plant"/>
</dbReference>
<feature type="transmembrane region" description="Helical" evidence="7">
    <location>
        <begin position="21"/>
        <end position="37"/>
    </location>
</feature>
<dbReference type="InterPro" id="IPR020846">
    <property type="entry name" value="MFS_dom"/>
</dbReference>
<proteinExistence type="inferred from homology"/>
<reference evidence="9 10" key="1">
    <citation type="submission" date="2021-09" db="EMBL/GenBank/DDBJ databases">
        <title>Genomic insights and catalytic innovation underlie evolution of tropane alkaloids biosynthesis.</title>
        <authorList>
            <person name="Wang Y.-J."/>
            <person name="Tian T."/>
            <person name="Huang J.-P."/>
            <person name="Huang S.-X."/>
        </authorList>
    </citation>
    <scope>NUCLEOTIDE SEQUENCE [LARGE SCALE GENOMIC DNA]</scope>
    <source>
        <strain evidence="9">KIB-2018</strain>
        <tissue evidence="9">Leaf</tissue>
    </source>
</reference>
<evidence type="ECO:0000313" key="9">
    <source>
        <dbReference type="EMBL" id="KAJ8758522.1"/>
    </source>
</evidence>
<dbReference type="EMBL" id="JAIWQS010000007">
    <property type="protein sequence ID" value="KAJ8758522.1"/>
    <property type="molecule type" value="Genomic_DNA"/>
</dbReference>
<keyword evidence="10" id="KW-1185">Reference proteome</keyword>
<accession>A0AAV8SVX8</accession>
<feature type="transmembrane region" description="Helical" evidence="7">
    <location>
        <begin position="102"/>
        <end position="121"/>
    </location>
</feature>
<dbReference type="PROSITE" id="PS50850">
    <property type="entry name" value="MFS"/>
    <property type="match status" value="1"/>
</dbReference>
<evidence type="ECO:0000256" key="6">
    <source>
        <dbReference type="ARBA" id="ARBA00023136"/>
    </source>
</evidence>
<keyword evidence="5 7" id="KW-1133">Transmembrane helix</keyword>
<comment type="caution">
    <text evidence="9">The sequence shown here is derived from an EMBL/GenBank/DDBJ whole genome shotgun (WGS) entry which is preliminary data.</text>
</comment>
<keyword evidence="6 7" id="KW-0472">Membrane</keyword>
<evidence type="ECO:0000256" key="4">
    <source>
        <dbReference type="ARBA" id="ARBA00022692"/>
    </source>
</evidence>
<dbReference type="GO" id="GO:0016020">
    <property type="term" value="C:membrane"/>
    <property type="evidence" value="ECO:0007669"/>
    <property type="project" value="UniProtKB-SubCell"/>
</dbReference>
<dbReference type="Proteomes" id="UP001159364">
    <property type="component" value="Linkage Group LG07"/>
</dbReference>
<comment type="similarity">
    <text evidence="2">Belongs to the major facilitator superfamily. Sugar transporter (TC 2.A.1.1) family.</text>
</comment>
<keyword evidence="4 7" id="KW-0812">Transmembrane</keyword>
<dbReference type="GO" id="GO:0015144">
    <property type="term" value="F:carbohydrate transmembrane transporter activity"/>
    <property type="evidence" value="ECO:0007669"/>
    <property type="project" value="InterPro"/>
</dbReference>
<dbReference type="PANTHER" id="PTHR23500:SF17">
    <property type="entry name" value="POLYOL TRANSPORTER 2-RELATED"/>
    <property type="match status" value="1"/>
</dbReference>
<dbReference type="Pfam" id="PF00083">
    <property type="entry name" value="Sugar_tr"/>
    <property type="match status" value="1"/>
</dbReference>
<feature type="transmembrane region" description="Helical" evidence="7">
    <location>
        <begin position="43"/>
        <end position="63"/>
    </location>
</feature>
<dbReference type="InterPro" id="IPR005828">
    <property type="entry name" value="MFS_sugar_transport-like"/>
</dbReference>
<name>A0AAV8SVX8_9ROSI</name>
<dbReference type="AlphaFoldDB" id="A0AAV8SVX8"/>
<gene>
    <name evidence="9" type="ORF">K2173_000243</name>
</gene>
<evidence type="ECO:0000256" key="7">
    <source>
        <dbReference type="SAM" id="Phobius"/>
    </source>
</evidence>
<evidence type="ECO:0000256" key="5">
    <source>
        <dbReference type="ARBA" id="ARBA00022989"/>
    </source>
</evidence>